<dbReference type="EMBL" id="JBHFNQ010000013">
    <property type="protein sequence ID" value="MFB2875597.1"/>
    <property type="molecule type" value="Genomic_DNA"/>
</dbReference>
<proteinExistence type="predicted"/>
<reference evidence="1 2" key="1">
    <citation type="submission" date="2024-09" db="EMBL/GenBank/DDBJ databases">
        <title>Floridaenema gen nov. (Aerosakkonemataceae, Aerosakkonematales ord. nov., Cyanobacteria) from benthic tropical and subtropical fresh waters, with the description of four new species.</title>
        <authorList>
            <person name="Moretto J.A."/>
            <person name="Berthold D.E."/>
            <person name="Lefler F.W."/>
            <person name="Huang I.-S."/>
            <person name="Laughinghouse H. IV."/>
        </authorList>
    </citation>
    <scope>NUCLEOTIDE SEQUENCE [LARGE SCALE GENOMIC DNA]</scope>
    <source>
        <strain evidence="1 2">BLCC-F46</strain>
    </source>
</reference>
<evidence type="ECO:0000313" key="1">
    <source>
        <dbReference type="EMBL" id="MFB2875597.1"/>
    </source>
</evidence>
<protein>
    <submittedName>
        <fullName evidence="1">Uncharacterized protein</fullName>
    </submittedName>
</protein>
<comment type="caution">
    <text evidence="1">The sequence shown here is derived from an EMBL/GenBank/DDBJ whole genome shotgun (WGS) entry which is preliminary data.</text>
</comment>
<dbReference type="RefSeq" id="WP_413268754.1">
    <property type="nucleotide sequence ID" value="NZ_JBHFNQ010000013.1"/>
</dbReference>
<sequence length="55" mass="6081">MKLGLEIASRPENLIGTPGGRQVFEQNVMIGNQQVIVRAVLNQIGNLRSVHIKNE</sequence>
<accession>A0ABV4WYL1</accession>
<name>A0ABV4WYL1_9CYAN</name>
<organism evidence="1 2">
    <name type="scientific">Floridaenema aerugineum BLCC-F46</name>
    <dbReference type="NCBI Taxonomy" id="3153654"/>
    <lineage>
        <taxon>Bacteria</taxon>
        <taxon>Bacillati</taxon>
        <taxon>Cyanobacteriota</taxon>
        <taxon>Cyanophyceae</taxon>
        <taxon>Oscillatoriophycideae</taxon>
        <taxon>Aerosakkonematales</taxon>
        <taxon>Aerosakkonemataceae</taxon>
        <taxon>Floridanema</taxon>
        <taxon>Floridanema aerugineum</taxon>
    </lineage>
</organism>
<dbReference type="Proteomes" id="UP001576774">
    <property type="component" value="Unassembled WGS sequence"/>
</dbReference>
<keyword evidence="2" id="KW-1185">Reference proteome</keyword>
<evidence type="ECO:0000313" key="2">
    <source>
        <dbReference type="Proteomes" id="UP001576774"/>
    </source>
</evidence>
<gene>
    <name evidence="1" type="ORF">ACE1CC_01770</name>
</gene>